<proteinExistence type="predicted"/>
<protein>
    <submittedName>
        <fullName evidence="1">Uncharacterized protein</fullName>
    </submittedName>
</protein>
<dbReference type="AlphaFoldDB" id="A0A7C9DYJ7"/>
<dbReference type="EMBL" id="GISG01186901">
    <property type="protein sequence ID" value="MBA4655224.1"/>
    <property type="molecule type" value="Transcribed_RNA"/>
</dbReference>
<sequence>MCALLRSLLSWINLPSLSIKRSPMTSSGPLLVSVFGLSTPSGKNLPTLRITRDTWSTGSFKHLKNVLQGRGRASEWSLALTPHSRCHIYYPYRRICALNASSLLAVEIG</sequence>
<dbReference type="EMBL" id="GISG01186898">
    <property type="protein sequence ID" value="MBA4655221.1"/>
    <property type="molecule type" value="Transcribed_RNA"/>
</dbReference>
<evidence type="ECO:0000313" key="1">
    <source>
        <dbReference type="EMBL" id="MBA4655221.1"/>
    </source>
</evidence>
<reference evidence="1" key="1">
    <citation type="journal article" date="2013" name="J. Plant Res.">
        <title>Effect of fungi and light on seed germination of three Opuntia species from semiarid lands of central Mexico.</title>
        <authorList>
            <person name="Delgado-Sanchez P."/>
            <person name="Jimenez-Bremont J.F."/>
            <person name="Guerrero-Gonzalez Mde L."/>
            <person name="Flores J."/>
        </authorList>
    </citation>
    <scope>NUCLEOTIDE SEQUENCE</scope>
    <source>
        <tissue evidence="1">Cladode</tissue>
    </source>
</reference>
<accession>A0A7C9DYJ7</accession>
<name>A0A7C9DYJ7_OPUST</name>
<organism evidence="1">
    <name type="scientific">Opuntia streptacantha</name>
    <name type="common">Prickly pear cactus</name>
    <name type="synonym">Opuntia cardona</name>
    <dbReference type="NCBI Taxonomy" id="393608"/>
    <lineage>
        <taxon>Eukaryota</taxon>
        <taxon>Viridiplantae</taxon>
        <taxon>Streptophyta</taxon>
        <taxon>Embryophyta</taxon>
        <taxon>Tracheophyta</taxon>
        <taxon>Spermatophyta</taxon>
        <taxon>Magnoliopsida</taxon>
        <taxon>eudicotyledons</taxon>
        <taxon>Gunneridae</taxon>
        <taxon>Pentapetalae</taxon>
        <taxon>Caryophyllales</taxon>
        <taxon>Cactineae</taxon>
        <taxon>Cactaceae</taxon>
        <taxon>Opuntioideae</taxon>
        <taxon>Opuntia</taxon>
    </lineage>
</organism>
<reference evidence="1" key="2">
    <citation type="submission" date="2020-07" db="EMBL/GenBank/DDBJ databases">
        <authorList>
            <person name="Vera ALvarez R."/>
            <person name="Arias-Moreno D.M."/>
            <person name="Jimenez-Jacinto V."/>
            <person name="Jimenez-Bremont J.F."/>
            <person name="Swaminathan K."/>
            <person name="Moose S.P."/>
            <person name="Guerrero-Gonzalez M.L."/>
            <person name="Marino-Ramirez L."/>
            <person name="Landsman D."/>
            <person name="Rodriguez-Kessler M."/>
            <person name="Delgado-Sanchez P."/>
        </authorList>
    </citation>
    <scope>NUCLEOTIDE SEQUENCE</scope>
    <source>
        <tissue evidence="1">Cladode</tissue>
    </source>
</reference>